<dbReference type="EMBL" id="BK032604">
    <property type="protein sequence ID" value="DAF50877.1"/>
    <property type="molecule type" value="Genomic_DNA"/>
</dbReference>
<accession>A0A8S5SIN1</accession>
<proteinExistence type="predicted"/>
<sequence>MVKHPPFLVTIIQKIEIVENLSFQHFQQVFNNKLHKEIRHNDEHSTIQQVFNKVFNRQKDNK</sequence>
<reference evidence="1" key="1">
    <citation type="journal article" date="2021" name="Proc. Natl. Acad. Sci. U.S.A.">
        <title>A Catalog of Tens of Thousands of Viruses from Human Metagenomes Reveals Hidden Associations with Chronic Diseases.</title>
        <authorList>
            <person name="Tisza M.J."/>
            <person name="Buck C.B."/>
        </authorList>
    </citation>
    <scope>NUCLEOTIDE SEQUENCE</scope>
    <source>
        <strain evidence="1">CtJkV4</strain>
    </source>
</reference>
<organism evidence="1">
    <name type="scientific">Microviridae sp. ctJkV4</name>
    <dbReference type="NCBI Taxonomy" id="2827641"/>
    <lineage>
        <taxon>Viruses</taxon>
        <taxon>Monodnaviria</taxon>
        <taxon>Sangervirae</taxon>
        <taxon>Phixviricota</taxon>
        <taxon>Malgrandaviricetes</taxon>
        <taxon>Petitvirales</taxon>
        <taxon>Microviridae</taxon>
    </lineage>
</organism>
<protein>
    <submittedName>
        <fullName evidence="1">Uncharacterized protein</fullName>
    </submittedName>
</protein>
<name>A0A8S5SIN1_9VIRU</name>
<evidence type="ECO:0000313" key="1">
    <source>
        <dbReference type="EMBL" id="DAF50877.1"/>
    </source>
</evidence>